<evidence type="ECO:0000256" key="2">
    <source>
        <dbReference type="ARBA" id="ARBA00006739"/>
    </source>
</evidence>
<keyword evidence="4" id="KW-0808">Transferase</keyword>
<feature type="domain" description="Glycosyltransferase 2-like" evidence="6">
    <location>
        <begin position="3"/>
        <end position="121"/>
    </location>
</feature>
<dbReference type="PANTHER" id="PTHR48090">
    <property type="entry name" value="UNDECAPRENYL-PHOSPHATE 4-DEOXY-4-FORMAMIDO-L-ARABINOSE TRANSFERASE-RELATED"/>
    <property type="match status" value="1"/>
</dbReference>
<gene>
    <name evidence="7" type="ORF">ACFOOQ_04915</name>
</gene>
<sequence length="249" mass="28195">MISFIVCAFNEEGHLKPTVETIHQAIEETGLADYEIIFVDDGSSDNTASEIAELASCNKNIRIFRNPRNLGLGVSMRLGISKAEKPSFMMVPGDNDMSLSMIKMLLICRNEADIVIAVPFNKERRTLVRNVISIIYQLIYLVTFRVYAGYITGPGIWPVALARSLSLKSSRFGIMSELNVKMLCSDSSYTEIPGYVQAGTKARSTITLRNLSEVAASFIQLFLDIYVFERRRFRSRARRHQIDFIKYIK</sequence>
<keyword evidence="3" id="KW-0328">Glycosyltransferase</keyword>
<evidence type="ECO:0000256" key="1">
    <source>
        <dbReference type="ARBA" id="ARBA00001946"/>
    </source>
</evidence>
<evidence type="ECO:0000256" key="5">
    <source>
        <dbReference type="ARBA" id="ARBA00022842"/>
    </source>
</evidence>
<protein>
    <submittedName>
        <fullName evidence="7">Glycosyltransferase family 2 protein</fullName>
    </submittedName>
</protein>
<dbReference type="Gene3D" id="3.90.550.10">
    <property type="entry name" value="Spore Coat Polysaccharide Biosynthesis Protein SpsA, Chain A"/>
    <property type="match status" value="1"/>
</dbReference>
<name>A0ABV7VCI0_9PROT</name>
<keyword evidence="8" id="KW-1185">Reference proteome</keyword>
<evidence type="ECO:0000259" key="6">
    <source>
        <dbReference type="Pfam" id="PF00535"/>
    </source>
</evidence>
<keyword evidence="5" id="KW-0460">Magnesium</keyword>
<proteinExistence type="inferred from homology"/>
<comment type="cofactor">
    <cofactor evidence="1">
        <name>Mg(2+)</name>
        <dbReference type="ChEBI" id="CHEBI:18420"/>
    </cofactor>
</comment>
<organism evidence="7 8">
    <name type="scientific">Ferrovibrio xuzhouensis</name>
    <dbReference type="NCBI Taxonomy" id="1576914"/>
    <lineage>
        <taxon>Bacteria</taxon>
        <taxon>Pseudomonadati</taxon>
        <taxon>Pseudomonadota</taxon>
        <taxon>Alphaproteobacteria</taxon>
        <taxon>Rhodospirillales</taxon>
        <taxon>Rhodospirillaceae</taxon>
        <taxon>Ferrovibrio</taxon>
    </lineage>
</organism>
<dbReference type="InterPro" id="IPR029044">
    <property type="entry name" value="Nucleotide-diphossugar_trans"/>
</dbReference>
<dbReference type="CDD" id="cd04179">
    <property type="entry name" value="DPM_DPG-synthase_like"/>
    <property type="match status" value="1"/>
</dbReference>
<dbReference type="InterPro" id="IPR050256">
    <property type="entry name" value="Glycosyltransferase_2"/>
</dbReference>
<dbReference type="EMBL" id="JBHRYJ010000001">
    <property type="protein sequence ID" value="MFC3674875.1"/>
    <property type="molecule type" value="Genomic_DNA"/>
</dbReference>
<comment type="caution">
    <text evidence="7">The sequence shown here is derived from an EMBL/GenBank/DDBJ whole genome shotgun (WGS) entry which is preliminary data.</text>
</comment>
<accession>A0ABV7VCI0</accession>
<dbReference type="RefSeq" id="WP_379722416.1">
    <property type="nucleotide sequence ID" value="NZ_JBHRYJ010000001.1"/>
</dbReference>
<dbReference type="SUPFAM" id="SSF53448">
    <property type="entry name" value="Nucleotide-diphospho-sugar transferases"/>
    <property type="match status" value="1"/>
</dbReference>
<evidence type="ECO:0000313" key="8">
    <source>
        <dbReference type="Proteomes" id="UP001595711"/>
    </source>
</evidence>
<evidence type="ECO:0000256" key="4">
    <source>
        <dbReference type="ARBA" id="ARBA00022679"/>
    </source>
</evidence>
<reference evidence="8" key="1">
    <citation type="journal article" date="2019" name="Int. J. Syst. Evol. Microbiol.">
        <title>The Global Catalogue of Microorganisms (GCM) 10K type strain sequencing project: providing services to taxonomists for standard genome sequencing and annotation.</title>
        <authorList>
            <consortium name="The Broad Institute Genomics Platform"/>
            <consortium name="The Broad Institute Genome Sequencing Center for Infectious Disease"/>
            <person name="Wu L."/>
            <person name="Ma J."/>
        </authorList>
    </citation>
    <scope>NUCLEOTIDE SEQUENCE [LARGE SCALE GENOMIC DNA]</scope>
    <source>
        <strain evidence="8">KCTC 42182</strain>
    </source>
</reference>
<dbReference type="Proteomes" id="UP001595711">
    <property type="component" value="Unassembled WGS sequence"/>
</dbReference>
<dbReference type="Pfam" id="PF00535">
    <property type="entry name" value="Glycos_transf_2"/>
    <property type="match status" value="1"/>
</dbReference>
<dbReference type="PANTHER" id="PTHR48090:SF10">
    <property type="entry name" value="GLUCOSYL-3-PHOSPHOGLYCERATE SYNTHASE"/>
    <property type="match status" value="1"/>
</dbReference>
<comment type="similarity">
    <text evidence="2">Belongs to the glycosyltransferase 2 family.</text>
</comment>
<evidence type="ECO:0000256" key="3">
    <source>
        <dbReference type="ARBA" id="ARBA00022676"/>
    </source>
</evidence>
<evidence type="ECO:0000313" key="7">
    <source>
        <dbReference type="EMBL" id="MFC3674875.1"/>
    </source>
</evidence>
<dbReference type="InterPro" id="IPR001173">
    <property type="entry name" value="Glyco_trans_2-like"/>
</dbReference>